<dbReference type="InterPro" id="IPR055559">
    <property type="entry name" value="CYPRO4_DUF7135"/>
</dbReference>
<evidence type="ECO:0000256" key="4">
    <source>
        <dbReference type="ARBA" id="ARBA00022640"/>
    </source>
</evidence>
<feature type="region of interest" description="Disordered" evidence="5">
    <location>
        <begin position="1"/>
        <end position="51"/>
    </location>
</feature>
<feature type="compositionally biased region" description="Low complexity" evidence="5">
    <location>
        <begin position="31"/>
        <end position="49"/>
    </location>
</feature>
<evidence type="ECO:0000259" key="6">
    <source>
        <dbReference type="Pfam" id="PF08553"/>
    </source>
</evidence>
<dbReference type="Pfam" id="PF23581">
    <property type="entry name" value="DUF7135"/>
    <property type="match status" value="1"/>
</dbReference>
<dbReference type="Gene3D" id="1.10.3460.10">
    <property type="entry name" value="Chlorophyll a/b binding protein domain"/>
    <property type="match status" value="1"/>
</dbReference>
<dbReference type="InterPro" id="IPR013863">
    <property type="entry name" value="VID27_C"/>
</dbReference>
<accession>A0A7J6WU60</accession>
<keyword evidence="9" id="KW-1185">Reference proteome</keyword>
<evidence type="ECO:0000256" key="3">
    <source>
        <dbReference type="ARBA" id="ARBA00022528"/>
    </source>
</evidence>
<dbReference type="AlphaFoldDB" id="A0A7J6WU60"/>
<dbReference type="PANTHER" id="PTHR31913">
    <property type="entry name" value="VACUOLAR IMPORT AND DEGRADATION PROTEIN 27"/>
    <property type="match status" value="1"/>
</dbReference>
<evidence type="ECO:0000259" key="7">
    <source>
        <dbReference type="Pfam" id="PF23581"/>
    </source>
</evidence>
<comment type="caution">
    <text evidence="8">The sequence shown here is derived from an EMBL/GenBank/DDBJ whole genome shotgun (WGS) entry which is preliminary data.</text>
</comment>
<dbReference type="Pfam" id="PF08553">
    <property type="entry name" value="VID27"/>
    <property type="match status" value="1"/>
</dbReference>
<dbReference type="OrthoDB" id="10251113at2759"/>
<dbReference type="EMBL" id="JABWDY010010754">
    <property type="protein sequence ID" value="KAF5200427.1"/>
    <property type="molecule type" value="Genomic_DNA"/>
</dbReference>
<protein>
    <submittedName>
        <fullName evidence="8">Chlorophyll a-b binding protein</fullName>
    </submittedName>
</protein>
<feature type="compositionally biased region" description="Acidic residues" evidence="5">
    <location>
        <begin position="11"/>
        <end position="26"/>
    </location>
</feature>
<dbReference type="GO" id="GO:0009507">
    <property type="term" value="C:chloroplast"/>
    <property type="evidence" value="ECO:0007669"/>
    <property type="project" value="UniProtKB-SubCell"/>
</dbReference>
<dbReference type="SUPFAM" id="SSF103511">
    <property type="entry name" value="Chlorophyll a-b binding protein"/>
    <property type="match status" value="1"/>
</dbReference>
<dbReference type="PANTHER" id="PTHR31913:SF0">
    <property type="entry name" value="VACUOLAR IMPORT AND DEGRADATION PROTEIN 27"/>
    <property type="match status" value="1"/>
</dbReference>
<dbReference type="FunFam" id="1.10.3460.10:FF:000010">
    <property type="entry name" value="Chlorophyll a-b binding protein, chloroplastic"/>
    <property type="match status" value="1"/>
</dbReference>
<dbReference type="SUPFAM" id="SSF101908">
    <property type="entry name" value="Putative isomerase YbhE"/>
    <property type="match status" value="1"/>
</dbReference>
<evidence type="ECO:0000313" key="8">
    <source>
        <dbReference type="EMBL" id="KAF5200427.1"/>
    </source>
</evidence>
<dbReference type="Pfam" id="PF00504">
    <property type="entry name" value="Chloroa_b-bind"/>
    <property type="match status" value="1"/>
</dbReference>
<dbReference type="InterPro" id="IPR022796">
    <property type="entry name" value="Chloroa_b-bind"/>
</dbReference>
<proteinExistence type="predicted"/>
<evidence type="ECO:0000256" key="1">
    <source>
        <dbReference type="ARBA" id="ARBA00004229"/>
    </source>
</evidence>
<feature type="domain" description="DUF7135" evidence="7">
    <location>
        <begin position="41"/>
        <end position="203"/>
    </location>
</feature>
<comment type="subcellular location">
    <subcellularLocation>
        <location evidence="2">Membrane</location>
    </subcellularLocation>
    <subcellularLocation>
        <location evidence="1">Plastid</location>
        <location evidence="1">Chloroplast</location>
    </subcellularLocation>
</comment>
<dbReference type="FunFam" id="2.130.10.10:FF:000663">
    <property type="entry name" value="Vacuolar import/degradation Vid27-related protein"/>
    <property type="match status" value="1"/>
</dbReference>
<dbReference type="Proteomes" id="UP000554482">
    <property type="component" value="Unassembled WGS sequence"/>
</dbReference>
<evidence type="ECO:0000256" key="5">
    <source>
        <dbReference type="SAM" id="MobiDB-lite"/>
    </source>
</evidence>
<reference evidence="8 9" key="1">
    <citation type="submission" date="2020-06" db="EMBL/GenBank/DDBJ databases">
        <title>Transcriptomic and genomic resources for Thalictrum thalictroides and T. hernandezii: Facilitating candidate gene discovery in an emerging model plant lineage.</title>
        <authorList>
            <person name="Arias T."/>
            <person name="Riano-Pachon D.M."/>
            <person name="Di Stilio V.S."/>
        </authorList>
    </citation>
    <scope>NUCLEOTIDE SEQUENCE [LARGE SCALE GENOMIC DNA]</scope>
    <source>
        <strain evidence="9">cv. WT478/WT964</strain>
        <tissue evidence="8">Leaves</tissue>
    </source>
</reference>
<dbReference type="Gene3D" id="2.130.10.10">
    <property type="entry name" value="YVTN repeat-like/Quinoprotein amine dehydrogenase"/>
    <property type="match status" value="1"/>
</dbReference>
<evidence type="ECO:0000256" key="2">
    <source>
        <dbReference type="ARBA" id="ARBA00004370"/>
    </source>
</evidence>
<keyword evidence="4" id="KW-0934">Plastid</keyword>
<gene>
    <name evidence="8" type="ORF">FRX31_009978</name>
</gene>
<dbReference type="InterPro" id="IPR040458">
    <property type="entry name" value="Vid27"/>
</dbReference>
<keyword evidence="3" id="KW-0150">Chloroplast</keyword>
<name>A0A7J6WU60_THATH</name>
<organism evidence="8 9">
    <name type="scientific">Thalictrum thalictroides</name>
    <name type="common">Rue-anemone</name>
    <name type="synonym">Anemone thalictroides</name>
    <dbReference type="NCBI Taxonomy" id="46969"/>
    <lineage>
        <taxon>Eukaryota</taxon>
        <taxon>Viridiplantae</taxon>
        <taxon>Streptophyta</taxon>
        <taxon>Embryophyta</taxon>
        <taxon>Tracheophyta</taxon>
        <taxon>Spermatophyta</taxon>
        <taxon>Magnoliopsida</taxon>
        <taxon>Ranunculales</taxon>
        <taxon>Ranunculaceae</taxon>
        <taxon>Thalictroideae</taxon>
        <taxon>Thalictrum</taxon>
    </lineage>
</organism>
<feature type="domain" description="Vacuolar import/degradation Vid27 C-terminal" evidence="6">
    <location>
        <begin position="262"/>
        <end position="584"/>
    </location>
</feature>
<dbReference type="GO" id="GO:0016020">
    <property type="term" value="C:membrane"/>
    <property type="evidence" value="ECO:0007669"/>
    <property type="project" value="UniProtKB-SubCell"/>
</dbReference>
<sequence>MGASSSREGLEISDSEDNYEDLEDEQHDYHSPSPLQKTPSSSKTTSNDSSLDDIDAKLKSLKLKYSSSTSTSSLQNPNSVKLYLHIGGNTPKAKWITSEKLTNYCFVKGGEEDSDDDEEEEDKEKEEWVLKVGSKVRAKIGTEMQLKMFGDQRRVDFVSKGVWAMKFFKDEDYRSFVTRYQECLFENCYGMDATDANKVKIYGKDFMSWAKPDSADDSIWEDADDGFGNSPGSSLRQTPIRGNQDLREEFEEVADEGGIQSLALGALDNSFLVSNSGIQVVKNYSHGLHGKGVHVKFDTGGSSRFGSSVSNSTPKKGILMRAETNMLLMSPMKDGKPHSMGLNQLDIETGKIVTNWKFEKDGAEITMRDITNDSKGAQLDPSESTFLGLDDNRLCRWDMRDRKGMVQNLASANSPVLNWTQGHQFSRGTNFQCFASTGEGSIVVGSIDGKIRLYSTTSMRQAKTAFPGLGSPITHVDVTFDGKWILGTTDNYLILICSLFTDKDGRTKTGFEGRMGNRIAAPRLLKLTPLDSHLAGANNKFHGGQFSWVTENGKQERHLVATVGKFSVIWNFQQVKNSAHNCYQNQDGLKSCYCYKIVLKDESIVDSRFMHEKFAVTDSPEAPLVVATPMKGVTMAVAMGSRGLLLPSSLSTSCSILSGNNRAKVQFFTTSSPPRRVLRSSGTLVRAQRPTWLPGLDPPSHLDGTLPGDFGFDPLGLGEDRESLKWYVQAELVHSRFAMAGVAGILLTDLLRITGVSNLPVWYEAGAMKFGFASTRTLFIVQLLLMGFVETKRYMDFTNPGSQAKEGSFFGLEAALEGLEPGYPGGPLLNPLGLAKDIKSAREWKLKEIKNGRLAMVAMLGIFVQASVTHVGPVENLLTHLSDPWHKTLIQTLNGS</sequence>
<dbReference type="InterPro" id="IPR015943">
    <property type="entry name" value="WD40/YVTN_repeat-like_dom_sf"/>
</dbReference>
<evidence type="ECO:0000313" key="9">
    <source>
        <dbReference type="Proteomes" id="UP000554482"/>
    </source>
</evidence>
<dbReference type="GO" id="GO:0005634">
    <property type="term" value="C:nucleus"/>
    <property type="evidence" value="ECO:0007669"/>
    <property type="project" value="TreeGrafter"/>
</dbReference>